<feature type="non-terminal residue" evidence="1">
    <location>
        <position position="169"/>
    </location>
</feature>
<organism evidence="1">
    <name type="scientific">Rhizobium fredii</name>
    <name type="common">Sinorhizobium fredii</name>
    <dbReference type="NCBI Taxonomy" id="380"/>
    <lineage>
        <taxon>Bacteria</taxon>
        <taxon>Pseudomonadati</taxon>
        <taxon>Pseudomonadota</taxon>
        <taxon>Alphaproteobacteria</taxon>
        <taxon>Hyphomicrobiales</taxon>
        <taxon>Rhizobiaceae</taxon>
        <taxon>Sinorhizobium/Ensifer group</taxon>
        <taxon>Sinorhizobium</taxon>
    </lineage>
</organism>
<protein>
    <submittedName>
        <fullName evidence="1">Uncharacterized protein</fullName>
    </submittedName>
</protein>
<evidence type="ECO:0000313" key="1">
    <source>
        <dbReference type="EMBL" id="ABD74919.1"/>
    </source>
</evidence>
<feature type="non-terminal residue" evidence="1">
    <location>
        <position position="1"/>
    </location>
</feature>
<accession>D1CSW5</accession>
<reference evidence="1" key="1">
    <citation type="submission" date="2006-02" db="EMBL/GenBank/DDBJ databases">
        <title>Sampling the accessory genome of the Sinorhizobium genus by suppressive subtractive hybridization.</title>
        <authorList>
            <person name="Moulin L."/>
            <person name="Ghazoui Z."/>
            <person name="Young P."/>
        </authorList>
    </citation>
    <scope>NUCLEOTIDE SEQUENCE</scope>
    <source>
        <strain evidence="1">LMG6217</strain>
    </source>
</reference>
<proteinExistence type="predicted"/>
<dbReference type="AlphaFoldDB" id="D1CSW5"/>
<dbReference type="EMBL" id="DQ403418">
    <property type="protein sequence ID" value="ABD74919.1"/>
    <property type="molecule type" value="Genomic_DNA"/>
</dbReference>
<name>D1CSW5_RHIFR</name>
<sequence>PRYENLIPCFCPCIAISAREIEISPFAIHLGRVFPTADSLTWRARWPPSGHVTVLLARAYATKRRLQAERWSACSYSFRTGVASDVYAIDGRLPLEKAARPARLWWLRSLEHYRQRLQQEQLNCGNASGVQLSNRIFAVYKLCMTPRLRLGRLMFPRPSCARPCLSLLV</sequence>